<sequence>MNRFGKKLFLWMLALTMALGAAVLGLPDGRAHADWNNPVVFSSTFQNDSMAGWTVNRPTWSIGNASGQYWLRTTAEAGENIAWAGQSHWSRYAVESKVRIEHPLGNGGILFRVTDANNFYLFRLNLATGKAELYKKTAGQLVLVKDAAYGASANVWYTLKAEVKRNEVHG</sequence>
<evidence type="ECO:0000313" key="2">
    <source>
        <dbReference type="EMBL" id="TLS48340.1"/>
    </source>
</evidence>
<accession>A0A5R9G2G0</accession>
<organism evidence="2 3">
    <name type="scientific">Paenibacillus antri</name>
    <dbReference type="NCBI Taxonomy" id="2582848"/>
    <lineage>
        <taxon>Bacteria</taxon>
        <taxon>Bacillati</taxon>
        <taxon>Bacillota</taxon>
        <taxon>Bacilli</taxon>
        <taxon>Bacillales</taxon>
        <taxon>Paenibacillaceae</taxon>
        <taxon>Paenibacillus</taxon>
    </lineage>
</organism>
<dbReference type="Gene3D" id="2.60.120.560">
    <property type="entry name" value="Exo-inulinase, domain 1"/>
    <property type="match status" value="1"/>
</dbReference>
<feature type="signal peptide" evidence="1">
    <location>
        <begin position="1"/>
        <end position="33"/>
    </location>
</feature>
<dbReference type="Proteomes" id="UP000309676">
    <property type="component" value="Unassembled WGS sequence"/>
</dbReference>
<protein>
    <recommendedName>
        <fullName evidence="4">DUF1080 domain-containing protein</fullName>
    </recommendedName>
</protein>
<dbReference type="EMBL" id="VCIW01000039">
    <property type="protein sequence ID" value="TLS48340.1"/>
    <property type="molecule type" value="Genomic_DNA"/>
</dbReference>
<evidence type="ECO:0008006" key="4">
    <source>
        <dbReference type="Google" id="ProtNLM"/>
    </source>
</evidence>
<feature type="chain" id="PRO_5024330616" description="DUF1080 domain-containing protein" evidence="1">
    <location>
        <begin position="34"/>
        <end position="170"/>
    </location>
</feature>
<dbReference type="RefSeq" id="WP_138198261.1">
    <property type="nucleotide sequence ID" value="NZ_VCIW01000039.1"/>
</dbReference>
<comment type="caution">
    <text evidence="2">The sequence shown here is derived from an EMBL/GenBank/DDBJ whole genome shotgun (WGS) entry which is preliminary data.</text>
</comment>
<evidence type="ECO:0000256" key="1">
    <source>
        <dbReference type="SAM" id="SignalP"/>
    </source>
</evidence>
<evidence type="ECO:0000313" key="3">
    <source>
        <dbReference type="Proteomes" id="UP000309676"/>
    </source>
</evidence>
<name>A0A5R9G2G0_9BACL</name>
<keyword evidence="1" id="KW-0732">Signal</keyword>
<dbReference type="OrthoDB" id="8660908at2"/>
<proteinExistence type="predicted"/>
<gene>
    <name evidence="2" type="ORF">FE782_31235</name>
</gene>
<dbReference type="AlphaFoldDB" id="A0A5R9G2G0"/>
<keyword evidence="3" id="KW-1185">Reference proteome</keyword>
<reference evidence="2 3" key="1">
    <citation type="submission" date="2019-05" db="EMBL/GenBank/DDBJ databases">
        <authorList>
            <person name="Narsing Rao M.P."/>
            <person name="Li W.J."/>
        </authorList>
    </citation>
    <scope>NUCLEOTIDE SEQUENCE [LARGE SCALE GENOMIC DNA]</scope>
    <source>
        <strain evidence="2 3">SYSU_K30003</strain>
    </source>
</reference>